<dbReference type="AlphaFoldDB" id="A0A6H9YII3"/>
<organism evidence="2 3">
    <name type="scientific">Actinomadura rudentiformis</name>
    <dbReference type="NCBI Taxonomy" id="359158"/>
    <lineage>
        <taxon>Bacteria</taxon>
        <taxon>Bacillati</taxon>
        <taxon>Actinomycetota</taxon>
        <taxon>Actinomycetes</taxon>
        <taxon>Streptosporangiales</taxon>
        <taxon>Thermomonosporaceae</taxon>
        <taxon>Actinomadura</taxon>
    </lineage>
</organism>
<reference evidence="2 3" key="1">
    <citation type="submission" date="2019-09" db="EMBL/GenBank/DDBJ databases">
        <title>Actinomadura physcomitrii sp. nov., a novel actinomycete isolated from moss [Physcomitrium sphaericum (Ludw) Fuernr].</title>
        <authorList>
            <person name="Zhuang X."/>
            <person name="Liu C."/>
        </authorList>
    </citation>
    <scope>NUCLEOTIDE SEQUENCE [LARGE SCALE GENOMIC DNA]</scope>
    <source>
        <strain evidence="2 3">HMC1</strain>
    </source>
</reference>
<accession>A0A6H9YII3</accession>
<evidence type="ECO:0000256" key="1">
    <source>
        <dbReference type="SAM" id="MobiDB-lite"/>
    </source>
</evidence>
<evidence type="ECO:0000313" key="3">
    <source>
        <dbReference type="Proteomes" id="UP000468735"/>
    </source>
</evidence>
<dbReference type="RefSeq" id="WP_151563431.1">
    <property type="nucleotide sequence ID" value="NZ_WBMT01000011.1"/>
</dbReference>
<dbReference type="EMBL" id="WBMT01000011">
    <property type="protein sequence ID" value="KAB2346464.1"/>
    <property type="molecule type" value="Genomic_DNA"/>
</dbReference>
<feature type="compositionally biased region" description="Low complexity" evidence="1">
    <location>
        <begin position="76"/>
        <end position="90"/>
    </location>
</feature>
<dbReference type="OrthoDB" id="4217553at2"/>
<evidence type="ECO:0000313" key="2">
    <source>
        <dbReference type="EMBL" id="KAB2346464.1"/>
    </source>
</evidence>
<proteinExistence type="predicted"/>
<protein>
    <submittedName>
        <fullName evidence="2">Uncharacterized protein</fullName>
    </submittedName>
</protein>
<keyword evidence="3" id="KW-1185">Reference proteome</keyword>
<feature type="region of interest" description="Disordered" evidence="1">
    <location>
        <begin position="58"/>
        <end position="100"/>
    </location>
</feature>
<gene>
    <name evidence="2" type="ORF">F8566_23690</name>
</gene>
<sequence length="100" mass="11144">MYNTISLIALALSGFTTLRQLRHAHSSSDMTMLLEVAMRNIRDKDFQSDQHYVLTRLAQEHSPDGGMDASRSPFVPRRATSRSPTSTSASCTPWEWSTGA</sequence>
<comment type="caution">
    <text evidence="2">The sequence shown here is derived from an EMBL/GenBank/DDBJ whole genome shotgun (WGS) entry which is preliminary data.</text>
</comment>
<dbReference type="Proteomes" id="UP000468735">
    <property type="component" value="Unassembled WGS sequence"/>
</dbReference>
<name>A0A6H9YII3_9ACTN</name>